<evidence type="ECO:0000313" key="2">
    <source>
        <dbReference type="EMBL" id="UOF00686.1"/>
    </source>
</evidence>
<reference evidence="2" key="1">
    <citation type="submission" date="2022-03" db="EMBL/GenBank/DDBJ databases">
        <title>Genome Identification and Characterization of new species Bdellovibrio reynosense LBG001 sp. nov. from a Mexico soil sample.</title>
        <authorList>
            <person name="Camilli A."/>
            <person name="Ajao Y."/>
            <person name="Guo X."/>
        </authorList>
    </citation>
    <scope>NUCLEOTIDE SEQUENCE</scope>
    <source>
        <strain evidence="2">LBG001</strain>
    </source>
</reference>
<dbReference type="Proteomes" id="UP000830116">
    <property type="component" value="Chromosome"/>
</dbReference>
<protein>
    <submittedName>
        <fullName evidence="2">Uncharacterized protein</fullName>
    </submittedName>
</protein>
<organism evidence="2 3">
    <name type="scientific">Bdellovibrio reynosensis</name>
    <dbReference type="NCBI Taxonomy" id="2835041"/>
    <lineage>
        <taxon>Bacteria</taxon>
        <taxon>Pseudomonadati</taxon>
        <taxon>Bdellovibrionota</taxon>
        <taxon>Bdellovibrionia</taxon>
        <taxon>Bdellovibrionales</taxon>
        <taxon>Pseudobdellovibrionaceae</taxon>
        <taxon>Bdellovibrio</taxon>
    </lineage>
</organism>
<keyword evidence="3" id="KW-1185">Reference proteome</keyword>
<gene>
    <name evidence="2" type="ORF">MNR06_13360</name>
</gene>
<evidence type="ECO:0000313" key="3">
    <source>
        <dbReference type="Proteomes" id="UP000830116"/>
    </source>
</evidence>
<dbReference type="RefSeq" id="WP_243536860.1">
    <property type="nucleotide sequence ID" value="NZ_CP093442.1"/>
</dbReference>
<sequence length="254" mass="28199">MRFLSFLLAFTFTSLAFAEDLPPPARVIVNPVVGSSARTLPQWQFGFQRTAGANINSHLLANALTVGVLPRLEFGVVPIYYIGVPGSSNFSAKVHFYKGEDFDAAVSVSEARFLTRVEYQGKIETPALVLQSTHLSVNYRPPRFSDLTISPFTTTVCAHVDSANAMIFVGSLKCEVERGVDLQWQIKDREWITFAVGNVRDTGLSPYEELHSGLGAAWSKFRPKELISRPSVGVYYTPETSNTLYLLSTTFYEI</sequence>
<proteinExistence type="predicted"/>
<keyword evidence="1" id="KW-0732">Signal</keyword>
<accession>A0ABY4CAH3</accession>
<feature type="signal peptide" evidence="1">
    <location>
        <begin position="1"/>
        <end position="18"/>
    </location>
</feature>
<feature type="chain" id="PRO_5045346120" evidence="1">
    <location>
        <begin position="19"/>
        <end position="254"/>
    </location>
</feature>
<evidence type="ECO:0000256" key="1">
    <source>
        <dbReference type="SAM" id="SignalP"/>
    </source>
</evidence>
<dbReference type="EMBL" id="CP093442">
    <property type="protein sequence ID" value="UOF00686.1"/>
    <property type="molecule type" value="Genomic_DNA"/>
</dbReference>
<name>A0ABY4CAH3_9BACT</name>